<dbReference type="InterPro" id="IPR036291">
    <property type="entry name" value="NAD(P)-bd_dom_sf"/>
</dbReference>
<dbReference type="Gene3D" id="3.40.50.720">
    <property type="entry name" value="NAD(P)-binding Rossmann-like Domain"/>
    <property type="match status" value="1"/>
</dbReference>
<dbReference type="SUPFAM" id="SSF51735">
    <property type="entry name" value="NAD(P)-binding Rossmann-fold domains"/>
    <property type="match status" value="1"/>
</dbReference>
<gene>
    <name evidence="3" type="ORF">GCM10010529_24280</name>
</gene>
<dbReference type="PANTHER" id="PTHR42760:SF115">
    <property type="entry name" value="3-OXOACYL-[ACYL-CARRIER-PROTEIN] REDUCTASE FABG"/>
    <property type="match status" value="1"/>
</dbReference>
<proteinExistence type="inferred from homology"/>
<dbReference type="Pfam" id="PF13561">
    <property type="entry name" value="adh_short_C2"/>
    <property type="match status" value="1"/>
</dbReference>
<evidence type="ECO:0000313" key="4">
    <source>
        <dbReference type="Proteomes" id="UP001500236"/>
    </source>
</evidence>
<dbReference type="PRINTS" id="PR00080">
    <property type="entry name" value="SDRFAMILY"/>
</dbReference>
<dbReference type="RefSeq" id="WP_344680544.1">
    <property type="nucleotide sequence ID" value="NZ_BAAAVT010000016.1"/>
</dbReference>
<evidence type="ECO:0000313" key="3">
    <source>
        <dbReference type="EMBL" id="GAA3071192.1"/>
    </source>
</evidence>
<dbReference type="PANTHER" id="PTHR42760">
    <property type="entry name" value="SHORT-CHAIN DEHYDROGENASES/REDUCTASES FAMILY MEMBER"/>
    <property type="match status" value="1"/>
</dbReference>
<dbReference type="InterPro" id="IPR002347">
    <property type="entry name" value="SDR_fam"/>
</dbReference>
<comment type="caution">
    <text evidence="3">The sequence shown here is derived from an EMBL/GenBank/DDBJ whole genome shotgun (WGS) entry which is preliminary data.</text>
</comment>
<comment type="similarity">
    <text evidence="1">Belongs to the short-chain dehydrogenases/reductases (SDR) family.</text>
</comment>
<accession>A0ABP6M137</accession>
<dbReference type="PRINTS" id="PR00081">
    <property type="entry name" value="GDHRDH"/>
</dbReference>
<dbReference type="NCBIfam" id="NF005309">
    <property type="entry name" value="PRK06841.1"/>
    <property type="match status" value="1"/>
</dbReference>
<evidence type="ECO:0000256" key="2">
    <source>
        <dbReference type="ARBA" id="ARBA00023002"/>
    </source>
</evidence>
<reference evidence="4" key="1">
    <citation type="journal article" date="2019" name="Int. J. Syst. Evol. Microbiol.">
        <title>The Global Catalogue of Microorganisms (GCM) 10K type strain sequencing project: providing services to taxonomists for standard genome sequencing and annotation.</title>
        <authorList>
            <consortium name="The Broad Institute Genomics Platform"/>
            <consortium name="The Broad Institute Genome Sequencing Center for Infectious Disease"/>
            <person name="Wu L."/>
            <person name="Ma J."/>
        </authorList>
    </citation>
    <scope>NUCLEOTIDE SEQUENCE [LARGE SCALE GENOMIC DNA]</scope>
    <source>
        <strain evidence="4">JCM 14309</strain>
    </source>
</reference>
<dbReference type="Proteomes" id="UP001500236">
    <property type="component" value="Unassembled WGS sequence"/>
</dbReference>
<dbReference type="CDD" id="cd05233">
    <property type="entry name" value="SDR_c"/>
    <property type="match status" value="1"/>
</dbReference>
<dbReference type="EMBL" id="BAAAVT010000016">
    <property type="protein sequence ID" value="GAA3071192.1"/>
    <property type="molecule type" value="Genomic_DNA"/>
</dbReference>
<keyword evidence="4" id="KW-1185">Reference proteome</keyword>
<organism evidence="3 4">
    <name type="scientific">Nesterenkonia aethiopica</name>
    <dbReference type="NCBI Taxonomy" id="269144"/>
    <lineage>
        <taxon>Bacteria</taxon>
        <taxon>Bacillati</taxon>
        <taxon>Actinomycetota</taxon>
        <taxon>Actinomycetes</taxon>
        <taxon>Micrococcales</taxon>
        <taxon>Micrococcaceae</taxon>
        <taxon>Nesterenkonia</taxon>
    </lineage>
</organism>
<name>A0ABP6M137_9MICC</name>
<dbReference type="NCBIfam" id="NF005559">
    <property type="entry name" value="PRK07231.1"/>
    <property type="match status" value="1"/>
</dbReference>
<dbReference type="PROSITE" id="PS00061">
    <property type="entry name" value="ADH_SHORT"/>
    <property type="match status" value="1"/>
</dbReference>
<protein>
    <submittedName>
        <fullName evidence="3">D-threitol dehydrogenase</fullName>
    </submittedName>
</protein>
<evidence type="ECO:0000256" key="1">
    <source>
        <dbReference type="ARBA" id="ARBA00006484"/>
    </source>
</evidence>
<keyword evidence="2" id="KW-0560">Oxidoreductase</keyword>
<sequence>MRSTGGAPVPDRAALFDLTGRVAVVTGGASGLGEAIAHGFARQGALVVLADLDAERLSATAEELRTAHPEAGGVDTLRLDVTDAEAVEQAFADVVATHGSLDVLVNSAGIVALDPVDEVPERTWEKVLQVNLTGTFLACRAAGTHMKAAAYGRIVNIASQAAHVALEHHAAYGASKSGLFGLTRSLARELGPHGVTANTISPTVVMTELGRQAWDGPHGEAHRAEIPVRRFAEPEEIAAAVVYLSSQEAAMVNGADLRIDGGFTIV</sequence>
<dbReference type="InterPro" id="IPR020904">
    <property type="entry name" value="Sc_DH/Rdtase_CS"/>
</dbReference>